<dbReference type="Proteomes" id="UP000271188">
    <property type="component" value="Chromosome"/>
</dbReference>
<reference evidence="1" key="1">
    <citation type="submission" date="2018-12" db="EMBL/GenBank/DDBJ databases">
        <authorList>
            <consortium name="Pathogen Informatics"/>
        </authorList>
    </citation>
    <scope>NUCLEOTIDE SEQUENCE [LARGE SCALE GENOMIC DNA]</scope>
    <source>
        <strain evidence="1">NCTC10643</strain>
    </source>
</reference>
<dbReference type="AlphaFoldDB" id="A0A3S5B0E4"/>
<dbReference type="EMBL" id="LR134495">
    <property type="protein sequence ID" value="VEI74329.1"/>
    <property type="molecule type" value="Genomic_DNA"/>
</dbReference>
<name>A0A3S5B0E4_MANHA</name>
<proteinExistence type="predicted"/>
<gene>
    <name evidence="1" type="ORF">NCTC10643_00117</name>
</gene>
<evidence type="ECO:0000313" key="1">
    <source>
        <dbReference type="EMBL" id="VEI74329.1"/>
    </source>
</evidence>
<protein>
    <submittedName>
        <fullName evidence="1">Uncharacterized protein</fullName>
    </submittedName>
</protein>
<evidence type="ECO:0000313" key="2">
    <source>
        <dbReference type="Proteomes" id="UP000271188"/>
    </source>
</evidence>
<organism evidence="1 2">
    <name type="scientific">Mannheimia haemolytica</name>
    <name type="common">Pasteurella haemolytica</name>
    <dbReference type="NCBI Taxonomy" id="75985"/>
    <lineage>
        <taxon>Bacteria</taxon>
        <taxon>Pseudomonadati</taxon>
        <taxon>Pseudomonadota</taxon>
        <taxon>Gammaproteobacteria</taxon>
        <taxon>Pasteurellales</taxon>
        <taxon>Pasteurellaceae</taxon>
        <taxon>Mannheimia</taxon>
    </lineage>
</organism>
<accession>A0A3S5B0E4</accession>
<dbReference type="RefSeq" id="WP_126301104.1">
    <property type="nucleotide sequence ID" value="NZ_LR134495.1"/>
</dbReference>
<sequence length="324" mass="37322">MTYNPSETSLVIDDAHIAKTEFSEMPELITYKFRANYDKKLAEMQIPTKLNSIIAQMKSIEGIKGLVKGSFNRIRNNQSDEIEVTYLESAFDSFWFIDVERHLKYECDETYSCEVFNHHSKNVRLLSNGNAFSSCEVKNGKIQFEVTEHCETTKNYRHYLSNGSGHIDDNLATVYLGKNKFPHTKINKNNVNTDKVLKFKLSPERLITDSVLYLLSEKIKAERITRDHLSFKEAKLYLVPIHFFSYSNPLKGVFNSLVKFNAVTGDCEMMNQTKYPTLISKEDLPTIISELVVETANYMLPLSGTITKLVIDNARKHQTHYDEK</sequence>